<dbReference type="EMBL" id="KK784874">
    <property type="protein sequence ID" value="KDO84511.1"/>
    <property type="molecule type" value="Genomic_DNA"/>
</dbReference>
<dbReference type="AlphaFoldDB" id="A0A067GY15"/>
<protein>
    <submittedName>
        <fullName evidence="2">Uncharacterized protein</fullName>
    </submittedName>
</protein>
<feature type="non-terminal residue" evidence="2">
    <location>
        <position position="65"/>
    </location>
</feature>
<dbReference type="EMBL" id="KK784874">
    <property type="protein sequence ID" value="KDO84510.1"/>
    <property type="molecule type" value="Genomic_DNA"/>
</dbReference>
<keyword evidence="3" id="KW-1185">Reference proteome</keyword>
<dbReference type="EMBL" id="KK784874">
    <property type="protein sequence ID" value="KDO84509.1"/>
    <property type="molecule type" value="Genomic_DNA"/>
</dbReference>
<feature type="compositionally biased region" description="Polar residues" evidence="1">
    <location>
        <begin position="1"/>
        <end position="10"/>
    </location>
</feature>
<accession>A0A067GY15</accession>
<dbReference type="Proteomes" id="UP000027120">
    <property type="component" value="Unassembled WGS sequence"/>
</dbReference>
<organism evidence="2 3">
    <name type="scientific">Citrus sinensis</name>
    <name type="common">Sweet orange</name>
    <name type="synonym">Citrus aurantium var. sinensis</name>
    <dbReference type="NCBI Taxonomy" id="2711"/>
    <lineage>
        <taxon>Eukaryota</taxon>
        <taxon>Viridiplantae</taxon>
        <taxon>Streptophyta</taxon>
        <taxon>Embryophyta</taxon>
        <taxon>Tracheophyta</taxon>
        <taxon>Spermatophyta</taxon>
        <taxon>Magnoliopsida</taxon>
        <taxon>eudicotyledons</taxon>
        <taxon>Gunneridae</taxon>
        <taxon>Pentapetalae</taxon>
        <taxon>rosids</taxon>
        <taxon>malvids</taxon>
        <taxon>Sapindales</taxon>
        <taxon>Rutaceae</taxon>
        <taxon>Aurantioideae</taxon>
        <taxon>Citrus</taxon>
    </lineage>
</organism>
<dbReference type="EMBL" id="KK784874">
    <property type="protein sequence ID" value="KDO84508.1"/>
    <property type="molecule type" value="Genomic_DNA"/>
</dbReference>
<dbReference type="EMBL" id="KK784874">
    <property type="protein sequence ID" value="KDO84506.1"/>
    <property type="molecule type" value="Genomic_DNA"/>
</dbReference>
<reference evidence="2 3" key="1">
    <citation type="submission" date="2014-04" db="EMBL/GenBank/DDBJ databases">
        <authorList>
            <consortium name="International Citrus Genome Consortium"/>
            <person name="Gmitter F."/>
            <person name="Chen C."/>
            <person name="Farmerie W."/>
            <person name="Harkins T."/>
            <person name="Desany B."/>
            <person name="Mohiuddin M."/>
            <person name="Kodira C."/>
            <person name="Borodovsky M."/>
            <person name="Lomsadze A."/>
            <person name="Burns P."/>
            <person name="Jenkins J."/>
            <person name="Prochnik S."/>
            <person name="Shu S."/>
            <person name="Chapman J."/>
            <person name="Pitluck S."/>
            <person name="Schmutz J."/>
            <person name="Rokhsar D."/>
        </authorList>
    </citation>
    <scope>NUCLEOTIDE SEQUENCE</scope>
</reference>
<proteinExistence type="predicted"/>
<evidence type="ECO:0000256" key="1">
    <source>
        <dbReference type="SAM" id="MobiDB-lite"/>
    </source>
</evidence>
<gene>
    <name evidence="2" type="ORF">CISIN_1g0013541mg</name>
</gene>
<evidence type="ECO:0000313" key="3">
    <source>
        <dbReference type="Proteomes" id="UP000027120"/>
    </source>
</evidence>
<feature type="region of interest" description="Disordered" evidence="1">
    <location>
        <begin position="1"/>
        <end position="65"/>
    </location>
</feature>
<dbReference type="EMBL" id="KK784874">
    <property type="protein sequence ID" value="KDO84507.1"/>
    <property type="molecule type" value="Genomic_DNA"/>
</dbReference>
<name>A0A067GY15_CITSI</name>
<evidence type="ECO:0000313" key="2">
    <source>
        <dbReference type="EMBL" id="KDO84509.1"/>
    </source>
</evidence>
<sequence>MAEASQNNHDNGIPSGLNRIKTRGGVSKPDELTESRSYGVSRPPQKHKQKTVAQGHVKLANSFTE</sequence>